<dbReference type="AlphaFoldDB" id="A0A812ICL6"/>
<accession>A0A812ICL6</accession>
<comment type="similarity">
    <text evidence="1 5">Belongs to the TCP-1 chaperonin family.</text>
</comment>
<keyword evidence="7" id="KW-1185">Reference proteome</keyword>
<gene>
    <name evidence="6" type="primary">CCT6A</name>
    <name evidence="6" type="ORF">SNAT2548_LOCUS3439</name>
</gene>
<dbReference type="OrthoDB" id="10052040at2759"/>
<proteinExistence type="inferred from homology"/>
<evidence type="ECO:0000313" key="7">
    <source>
        <dbReference type="Proteomes" id="UP000604046"/>
    </source>
</evidence>
<comment type="caution">
    <text evidence="6">The sequence shown here is derived from an EMBL/GenBank/DDBJ whole genome shotgun (WGS) entry which is preliminary data.</text>
</comment>
<dbReference type="Pfam" id="PF00118">
    <property type="entry name" value="Cpn60_TCP1"/>
    <property type="match status" value="1"/>
</dbReference>
<keyword evidence="3 5" id="KW-0067">ATP-binding</keyword>
<dbReference type="InterPro" id="IPR017998">
    <property type="entry name" value="Chaperone_TCP-1"/>
</dbReference>
<dbReference type="GO" id="GO:0140662">
    <property type="term" value="F:ATP-dependent protein folding chaperone"/>
    <property type="evidence" value="ECO:0007669"/>
    <property type="project" value="InterPro"/>
</dbReference>
<evidence type="ECO:0000313" key="6">
    <source>
        <dbReference type="EMBL" id="CAE7028671.1"/>
    </source>
</evidence>
<protein>
    <submittedName>
        <fullName evidence="6">CCT6A protein</fullName>
    </submittedName>
</protein>
<evidence type="ECO:0000256" key="3">
    <source>
        <dbReference type="ARBA" id="ARBA00022840"/>
    </source>
</evidence>
<organism evidence="6 7">
    <name type="scientific">Symbiodinium natans</name>
    <dbReference type="NCBI Taxonomy" id="878477"/>
    <lineage>
        <taxon>Eukaryota</taxon>
        <taxon>Sar</taxon>
        <taxon>Alveolata</taxon>
        <taxon>Dinophyceae</taxon>
        <taxon>Suessiales</taxon>
        <taxon>Symbiodiniaceae</taxon>
        <taxon>Symbiodinium</taxon>
    </lineage>
</organism>
<keyword evidence="2 5" id="KW-0547">Nucleotide-binding</keyword>
<dbReference type="Gene3D" id="1.10.560.10">
    <property type="entry name" value="GroEL-like equatorial domain"/>
    <property type="match status" value="1"/>
</dbReference>
<dbReference type="InterPro" id="IPR027413">
    <property type="entry name" value="GROEL-like_equatorial_sf"/>
</dbReference>
<evidence type="ECO:0000256" key="5">
    <source>
        <dbReference type="RuleBase" id="RU004187"/>
    </source>
</evidence>
<dbReference type="Gene3D" id="3.30.260.10">
    <property type="entry name" value="TCP-1-like chaperonin intermediate domain"/>
    <property type="match status" value="1"/>
</dbReference>
<dbReference type="PRINTS" id="PR00304">
    <property type="entry name" value="TCOMPLEXTCP1"/>
</dbReference>
<dbReference type="PANTHER" id="PTHR11353">
    <property type="entry name" value="CHAPERONIN"/>
    <property type="match status" value="1"/>
</dbReference>
<dbReference type="EMBL" id="CAJNDS010000210">
    <property type="protein sequence ID" value="CAE7028671.1"/>
    <property type="molecule type" value="Genomic_DNA"/>
</dbReference>
<evidence type="ECO:0000256" key="1">
    <source>
        <dbReference type="ARBA" id="ARBA00008020"/>
    </source>
</evidence>
<dbReference type="InterPro" id="IPR027409">
    <property type="entry name" value="GroEL-like_apical_dom_sf"/>
</dbReference>
<dbReference type="Proteomes" id="UP000604046">
    <property type="component" value="Unassembled WGS sequence"/>
</dbReference>
<reference evidence="6" key="1">
    <citation type="submission" date="2021-02" db="EMBL/GenBank/DDBJ databases">
        <authorList>
            <person name="Dougan E. K."/>
            <person name="Rhodes N."/>
            <person name="Thang M."/>
            <person name="Chan C."/>
        </authorList>
    </citation>
    <scope>NUCLEOTIDE SEQUENCE</scope>
</reference>
<dbReference type="SUPFAM" id="SSF48592">
    <property type="entry name" value="GroEL equatorial domain-like"/>
    <property type="match status" value="1"/>
</dbReference>
<dbReference type="Gene3D" id="3.50.7.10">
    <property type="entry name" value="GroEL"/>
    <property type="match status" value="1"/>
</dbReference>
<dbReference type="InterPro" id="IPR027410">
    <property type="entry name" value="TCP-1-like_intermed_sf"/>
</dbReference>
<dbReference type="GO" id="GO:0005524">
    <property type="term" value="F:ATP binding"/>
    <property type="evidence" value="ECO:0007669"/>
    <property type="project" value="UniProtKB-KW"/>
</dbReference>
<evidence type="ECO:0000256" key="2">
    <source>
        <dbReference type="ARBA" id="ARBA00022741"/>
    </source>
</evidence>
<evidence type="ECO:0000256" key="4">
    <source>
        <dbReference type="ARBA" id="ARBA00023186"/>
    </source>
</evidence>
<dbReference type="InterPro" id="IPR002423">
    <property type="entry name" value="Cpn60/GroEL/TCP-1"/>
</dbReference>
<sequence length="185" mass="19868">MTSAGDDKFTFIEGVKNPHSCTVLIQGSTDHAIAQMKDAIKDGLRATQNCVEDEAIVPGAGAFEIAAHVHLEQFKRTVEGKPRLGVEIFAKALLVVPKTLLENSGLDVQDKLLRVLADRENKHRVVGVSVASGDPIDPAIEGIYDNFLVKKQMLGLAPVLAEQLLLVDEVIRAGKSMKSDGGMQG</sequence>
<name>A0A812ICL6_9DINO</name>
<keyword evidence="4 5" id="KW-0143">Chaperone</keyword>